<reference evidence="3" key="1">
    <citation type="journal article" date="2019" name="bioRxiv">
        <title>The Genome of the Zebra Mussel, Dreissena polymorpha: A Resource for Invasive Species Research.</title>
        <authorList>
            <person name="McCartney M.A."/>
            <person name="Auch B."/>
            <person name="Kono T."/>
            <person name="Mallez S."/>
            <person name="Zhang Y."/>
            <person name="Obille A."/>
            <person name="Becker A."/>
            <person name="Abrahante J.E."/>
            <person name="Garbe J."/>
            <person name="Badalamenti J.P."/>
            <person name="Herman A."/>
            <person name="Mangelson H."/>
            <person name="Liachko I."/>
            <person name="Sullivan S."/>
            <person name="Sone E.D."/>
            <person name="Koren S."/>
            <person name="Silverstein K.A.T."/>
            <person name="Beckman K.B."/>
            <person name="Gohl D.M."/>
        </authorList>
    </citation>
    <scope>NUCLEOTIDE SEQUENCE</scope>
    <source>
        <strain evidence="3">Duluth1</strain>
        <tissue evidence="3">Whole animal</tissue>
    </source>
</reference>
<keyword evidence="1" id="KW-0677">Repeat</keyword>
<protein>
    <recommendedName>
        <fullName evidence="2">HYR domain-containing protein</fullName>
    </recommendedName>
</protein>
<gene>
    <name evidence="3" type="ORF">DPMN_095225</name>
</gene>
<dbReference type="InterPro" id="IPR003410">
    <property type="entry name" value="HYR_dom"/>
</dbReference>
<accession>A0A9D4L638</accession>
<reference evidence="3" key="2">
    <citation type="submission" date="2020-11" db="EMBL/GenBank/DDBJ databases">
        <authorList>
            <person name="McCartney M.A."/>
            <person name="Auch B."/>
            <person name="Kono T."/>
            <person name="Mallez S."/>
            <person name="Becker A."/>
            <person name="Gohl D.M."/>
            <person name="Silverstein K.A.T."/>
            <person name="Koren S."/>
            <person name="Bechman K.B."/>
            <person name="Herman A."/>
            <person name="Abrahante J.E."/>
            <person name="Garbe J."/>
        </authorList>
    </citation>
    <scope>NUCLEOTIDE SEQUENCE</scope>
    <source>
        <strain evidence="3">Duluth1</strain>
        <tissue evidence="3">Whole animal</tissue>
    </source>
</reference>
<evidence type="ECO:0000313" key="4">
    <source>
        <dbReference type="Proteomes" id="UP000828390"/>
    </source>
</evidence>
<dbReference type="Proteomes" id="UP000828390">
    <property type="component" value="Unassembled WGS sequence"/>
</dbReference>
<evidence type="ECO:0000313" key="3">
    <source>
        <dbReference type="EMBL" id="KAH3852712.1"/>
    </source>
</evidence>
<feature type="domain" description="HYR" evidence="2">
    <location>
        <begin position="1"/>
        <end position="78"/>
    </location>
</feature>
<dbReference type="Gene3D" id="2.60.40.10">
    <property type="entry name" value="Immunoglobulins"/>
    <property type="match status" value="1"/>
</dbReference>
<sequence>MGSSHVFYSGTSTEMVHWPEPVVKDNIDLDIKAEKLSNINQGDTLEEGTYLIPYRATDSAGYSHTMLSECNVTIQVQCKIVCSTIV</sequence>
<keyword evidence="4" id="KW-1185">Reference proteome</keyword>
<dbReference type="AlphaFoldDB" id="A0A9D4L638"/>
<dbReference type="EMBL" id="JAIWYP010000003">
    <property type="protein sequence ID" value="KAH3852712.1"/>
    <property type="molecule type" value="Genomic_DNA"/>
</dbReference>
<evidence type="ECO:0000259" key="2">
    <source>
        <dbReference type="PROSITE" id="PS50825"/>
    </source>
</evidence>
<comment type="caution">
    <text evidence="3">The sequence shown here is derived from an EMBL/GenBank/DDBJ whole genome shotgun (WGS) entry which is preliminary data.</text>
</comment>
<dbReference type="PROSITE" id="PS50825">
    <property type="entry name" value="HYR"/>
    <property type="match status" value="1"/>
</dbReference>
<name>A0A9D4L638_DREPO</name>
<proteinExistence type="predicted"/>
<dbReference type="InterPro" id="IPR013783">
    <property type="entry name" value="Ig-like_fold"/>
</dbReference>
<evidence type="ECO:0000256" key="1">
    <source>
        <dbReference type="ARBA" id="ARBA00022737"/>
    </source>
</evidence>
<dbReference type="Pfam" id="PF02494">
    <property type="entry name" value="HYR"/>
    <property type="match status" value="1"/>
</dbReference>
<organism evidence="3 4">
    <name type="scientific">Dreissena polymorpha</name>
    <name type="common">Zebra mussel</name>
    <name type="synonym">Mytilus polymorpha</name>
    <dbReference type="NCBI Taxonomy" id="45954"/>
    <lineage>
        <taxon>Eukaryota</taxon>
        <taxon>Metazoa</taxon>
        <taxon>Spiralia</taxon>
        <taxon>Lophotrochozoa</taxon>
        <taxon>Mollusca</taxon>
        <taxon>Bivalvia</taxon>
        <taxon>Autobranchia</taxon>
        <taxon>Heteroconchia</taxon>
        <taxon>Euheterodonta</taxon>
        <taxon>Imparidentia</taxon>
        <taxon>Neoheterodontei</taxon>
        <taxon>Myida</taxon>
        <taxon>Dreissenoidea</taxon>
        <taxon>Dreissenidae</taxon>
        <taxon>Dreissena</taxon>
    </lineage>
</organism>